<evidence type="ECO:0000313" key="5">
    <source>
        <dbReference type="EMBL" id="RAQ97744.1"/>
    </source>
</evidence>
<name>A0A328VRA2_9CHLR</name>
<proteinExistence type="inferred from homology"/>
<dbReference type="InterPro" id="IPR045851">
    <property type="entry name" value="AMP-bd_C_sf"/>
</dbReference>
<dbReference type="InterPro" id="IPR042099">
    <property type="entry name" value="ANL_N_sf"/>
</dbReference>
<dbReference type="Pfam" id="PF13193">
    <property type="entry name" value="AMP-binding_C"/>
    <property type="match status" value="1"/>
</dbReference>
<dbReference type="PANTHER" id="PTHR43201:SF5">
    <property type="entry name" value="MEDIUM-CHAIN ACYL-COA LIGASE ACSF2, MITOCHONDRIAL"/>
    <property type="match status" value="1"/>
</dbReference>
<accession>A0A328VRA2</accession>
<dbReference type="RefSeq" id="WP_112432412.1">
    <property type="nucleotide sequence ID" value="NZ_MCIF01000002.1"/>
</dbReference>
<evidence type="ECO:0008006" key="7">
    <source>
        <dbReference type="Google" id="ProtNLM"/>
    </source>
</evidence>
<dbReference type="Gene3D" id="3.30.300.30">
    <property type="match status" value="1"/>
</dbReference>
<dbReference type="InterPro" id="IPR020845">
    <property type="entry name" value="AMP-binding_CS"/>
</dbReference>
<organism evidence="5 6">
    <name type="scientific">Thermogemmatispora tikiterensis</name>
    <dbReference type="NCBI Taxonomy" id="1825093"/>
    <lineage>
        <taxon>Bacteria</taxon>
        <taxon>Bacillati</taxon>
        <taxon>Chloroflexota</taxon>
        <taxon>Ktedonobacteria</taxon>
        <taxon>Thermogemmatisporales</taxon>
        <taxon>Thermogemmatisporaceae</taxon>
        <taxon>Thermogemmatispora</taxon>
    </lineage>
</organism>
<dbReference type="EMBL" id="MCIF01000002">
    <property type="protein sequence ID" value="RAQ97744.1"/>
    <property type="molecule type" value="Genomic_DNA"/>
</dbReference>
<dbReference type="GO" id="GO:0006631">
    <property type="term" value="P:fatty acid metabolic process"/>
    <property type="evidence" value="ECO:0007669"/>
    <property type="project" value="TreeGrafter"/>
</dbReference>
<evidence type="ECO:0000256" key="2">
    <source>
        <dbReference type="ARBA" id="ARBA00022598"/>
    </source>
</evidence>
<dbReference type="AlphaFoldDB" id="A0A328VRA2"/>
<dbReference type="PROSITE" id="PS00455">
    <property type="entry name" value="AMP_BINDING"/>
    <property type="match status" value="1"/>
</dbReference>
<dbReference type="CDD" id="cd17631">
    <property type="entry name" value="FACL_FadD13-like"/>
    <property type="match status" value="1"/>
</dbReference>
<gene>
    <name evidence="5" type="ORF">A4R35_19550</name>
</gene>
<sequence length="516" mass="56178">MEKTFLGLGEWLERRAQLTPEKIGLVDVESGVRLSYRALNERALALAVLLSEDYGVGPGERVAVLAYNAPEYLDALFAVALLGAILVPLNWRLTIHELLTIMRDCEPRLLLHDEEHSQRASELVTALTSTAGSAGPAPRLLSWAAFPGEDQRLAARARPFASADGEEPVLILYTSGTTGVPKGAMLSHRMITWNAINTQISWGLRDDDITPTFAPFFHAGGLNVLTTPLYHCGGTVVLLRSSDPALILRTIEAERCTVVFAVPTVFQSMLEHPAFATTDLSSLRFCVTGGSSCPLPVIRGYGERGVLLRQGYGLTEVGVNCFSLAPEDALRKAGSVGRPVFHSRARIVDERDQDVAPGEVGELVLAGPHVCSGYWRRPAETAEAARGGWWHTGDLARCDEEGYYYIVGRKKDLFISGGENVYPAEVEAVLLSHPGVAEAAVIGRPDPRWGEVGLAIVVPRAPGVLRPEELLAFCGERLARYKIPKQIIFAEALPRNAMGKVLKAELRARYVQEGEQ</sequence>
<keyword evidence="6" id="KW-1185">Reference proteome</keyword>
<dbReference type="GO" id="GO:0031956">
    <property type="term" value="F:medium-chain fatty acid-CoA ligase activity"/>
    <property type="evidence" value="ECO:0007669"/>
    <property type="project" value="TreeGrafter"/>
</dbReference>
<comment type="similarity">
    <text evidence="1">Belongs to the ATP-dependent AMP-binding enzyme family.</text>
</comment>
<feature type="domain" description="AMP-dependent synthetase/ligase" evidence="3">
    <location>
        <begin position="12"/>
        <end position="375"/>
    </location>
</feature>
<evidence type="ECO:0000256" key="1">
    <source>
        <dbReference type="ARBA" id="ARBA00006432"/>
    </source>
</evidence>
<dbReference type="OrthoDB" id="9781737at2"/>
<evidence type="ECO:0000313" key="6">
    <source>
        <dbReference type="Proteomes" id="UP000248706"/>
    </source>
</evidence>
<dbReference type="Pfam" id="PF00501">
    <property type="entry name" value="AMP-binding"/>
    <property type="match status" value="1"/>
</dbReference>
<evidence type="ECO:0000259" key="3">
    <source>
        <dbReference type="Pfam" id="PF00501"/>
    </source>
</evidence>
<dbReference type="Proteomes" id="UP000248706">
    <property type="component" value="Unassembled WGS sequence"/>
</dbReference>
<evidence type="ECO:0000259" key="4">
    <source>
        <dbReference type="Pfam" id="PF13193"/>
    </source>
</evidence>
<dbReference type="FunFam" id="3.30.300.30:FF:000008">
    <property type="entry name" value="2,3-dihydroxybenzoate-AMP ligase"/>
    <property type="match status" value="1"/>
</dbReference>
<dbReference type="InterPro" id="IPR025110">
    <property type="entry name" value="AMP-bd_C"/>
</dbReference>
<dbReference type="PANTHER" id="PTHR43201">
    <property type="entry name" value="ACYL-COA SYNTHETASE"/>
    <property type="match status" value="1"/>
</dbReference>
<feature type="domain" description="AMP-binding enzyme C-terminal" evidence="4">
    <location>
        <begin position="425"/>
        <end position="500"/>
    </location>
</feature>
<protein>
    <recommendedName>
        <fullName evidence="7">Long-chain fatty acid--CoA ligase</fullName>
    </recommendedName>
</protein>
<dbReference type="SUPFAM" id="SSF56801">
    <property type="entry name" value="Acetyl-CoA synthetase-like"/>
    <property type="match status" value="1"/>
</dbReference>
<reference evidence="5 6" key="1">
    <citation type="submission" date="2016-08" db="EMBL/GenBank/DDBJ databases">
        <title>Analysis of Carbohydrate Active Enzymes in Thermogemmatispora T81 Reveals Carbohydrate Degradation Ability.</title>
        <authorList>
            <person name="Tomazini A."/>
            <person name="Lal S."/>
            <person name="Stott M."/>
            <person name="Henrissat B."/>
            <person name="Polikarpov I."/>
            <person name="Sparling R."/>
            <person name="Levin D.B."/>
        </authorList>
    </citation>
    <scope>NUCLEOTIDE SEQUENCE [LARGE SCALE GENOMIC DNA]</scope>
    <source>
        <strain evidence="5 6">T81</strain>
    </source>
</reference>
<dbReference type="Gene3D" id="3.40.50.12780">
    <property type="entry name" value="N-terminal domain of ligase-like"/>
    <property type="match status" value="1"/>
</dbReference>
<keyword evidence="2" id="KW-0436">Ligase</keyword>
<comment type="caution">
    <text evidence="5">The sequence shown here is derived from an EMBL/GenBank/DDBJ whole genome shotgun (WGS) entry which is preliminary data.</text>
</comment>
<dbReference type="InterPro" id="IPR000873">
    <property type="entry name" value="AMP-dep_synth/lig_dom"/>
</dbReference>